<keyword evidence="3" id="KW-1185">Reference proteome</keyword>
<evidence type="ECO:0000313" key="3">
    <source>
        <dbReference type="Proteomes" id="UP000886818"/>
    </source>
</evidence>
<protein>
    <submittedName>
        <fullName evidence="2">Uncharacterized protein</fullName>
    </submittedName>
</protein>
<feature type="region of interest" description="Disordered" evidence="1">
    <location>
        <begin position="1"/>
        <end position="22"/>
    </location>
</feature>
<feature type="region of interest" description="Disordered" evidence="1">
    <location>
        <begin position="45"/>
        <end position="66"/>
    </location>
</feature>
<dbReference type="Proteomes" id="UP000886818">
    <property type="component" value="Chromosome"/>
</dbReference>
<gene>
    <name evidence="2" type="ORF">KVH43_10115</name>
</gene>
<reference evidence="2" key="1">
    <citation type="submission" date="2021-07" db="EMBL/GenBank/DDBJ databases">
        <title>Complete genome sequence of Crassaminicella sp. 143-21, isolated from a deep-sea hydrothermal vent.</title>
        <authorList>
            <person name="Li X."/>
        </authorList>
    </citation>
    <scope>NUCLEOTIDE SEQUENCE</scope>
    <source>
        <strain evidence="2">143-21</strain>
    </source>
</reference>
<proteinExistence type="predicted"/>
<organism evidence="2 3">
    <name type="scientific">Crassaminicella indica</name>
    <dbReference type="NCBI Taxonomy" id="2855394"/>
    <lineage>
        <taxon>Bacteria</taxon>
        <taxon>Bacillati</taxon>
        <taxon>Bacillota</taxon>
        <taxon>Clostridia</taxon>
        <taxon>Eubacteriales</taxon>
        <taxon>Clostridiaceae</taxon>
        <taxon>Crassaminicella</taxon>
    </lineage>
</organism>
<sequence>MKLKNSQKQPNTSIEKLAHFEWGGTTPQWEETAEQLMNCLQEQLDDQENEKEKQKKIEYGNQKQYW</sequence>
<dbReference type="EMBL" id="CP078093">
    <property type="protein sequence ID" value="QXM05716.1"/>
    <property type="molecule type" value="Genomic_DNA"/>
</dbReference>
<evidence type="ECO:0000313" key="2">
    <source>
        <dbReference type="EMBL" id="QXM05716.1"/>
    </source>
</evidence>
<evidence type="ECO:0000256" key="1">
    <source>
        <dbReference type="SAM" id="MobiDB-lite"/>
    </source>
</evidence>
<accession>A0ABX8RA81</accession>
<dbReference type="RefSeq" id="WP_218282414.1">
    <property type="nucleotide sequence ID" value="NZ_CP078093.1"/>
</dbReference>
<name>A0ABX8RA81_9CLOT</name>
<feature type="compositionally biased region" description="Polar residues" evidence="1">
    <location>
        <begin position="1"/>
        <end position="14"/>
    </location>
</feature>